<evidence type="ECO:0000256" key="8">
    <source>
        <dbReference type="ARBA" id="ARBA00022561"/>
    </source>
</evidence>
<keyword evidence="10" id="KW-1040">Host Golgi apparatus</keyword>
<keyword evidence="12" id="KW-0694">RNA-binding</keyword>
<evidence type="ECO:0000256" key="10">
    <source>
        <dbReference type="ARBA" id="ARBA00022812"/>
    </source>
</evidence>
<evidence type="ECO:0000256" key="17">
    <source>
        <dbReference type="ARBA" id="ARBA00046628"/>
    </source>
</evidence>
<dbReference type="KEGG" id="vg:80549667"/>
<dbReference type="GeneID" id="80549667"/>
<evidence type="ECO:0000256" key="9">
    <source>
        <dbReference type="ARBA" id="ARBA00022562"/>
    </source>
</evidence>
<protein>
    <recommendedName>
        <fullName evidence="7">Nucleoprotein</fullName>
    </recommendedName>
    <alternativeName>
        <fullName evidence="16">Nucleocapsid protein</fullName>
    </alternativeName>
</protein>
<dbReference type="RefSeq" id="YP_010839721.1">
    <property type="nucleotide sequence ID" value="NC_078068.1"/>
</dbReference>
<evidence type="ECO:0000256" key="12">
    <source>
        <dbReference type="ARBA" id="ARBA00022884"/>
    </source>
</evidence>
<keyword evidence="13" id="KW-0543">Viral nucleoprotein</keyword>
<dbReference type="GO" id="GO:0003723">
    <property type="term" value="F:RNA binding"/>
    <property type="evidence" value="ECO:0007669"/>
    <property type="project" value="UniProtKB-KW"/>
</dbReference>
<dbReference type="GO" id="GO:0042025">
    <property type="term" value="C:host cell nucleus"/>
    <property type="evidence" value="ECO:0007669"/>
    <property type="project" value="UniProtKB-SubCell"/>
</dbReference>
<dbReference type="InterPro" id="IPR009522">
    <property type="entry name" value="Capsid_Phlebovir/Tenuivir"/>
</dbReference>
<keyword evidence="8" id="KW-0167">Capsid protein</keyword>
<dbReference type="GO" id="GO:0044177">
    <property type="term" value="C:host cell Golgi apparatus"/>
    <property type="evidence" value="ECO:0007669"/>
    <property type="project" value="UniProtKB-SubCell"/>
</dbReference>
<proteinExistence type="inferred from homology"/>
<comment type="similarity">
    <text evidence="6">Belongs to the phlebovirus nucleocapsid protein family.</text>
</comment>
<evidence type="ECO:0000256" key="13">
    <source>
        <dbReference type="ARBA" id="ARBA00023086"/>
    </source>
</evidence>
<evidence type="ECO:0000313" key="18">
    <source>
        <dbReference type="EMBL" id="AIU95035.1"/>
    </source>
</evidence>
<dbReference type="Pfam" id="PF05733">
    <property type="entry name" value="Tenui_N"/>
    <property type="match status" value="1"/>
</dbReference>
<accession>A0A097SRX1</accession>
<evidence type="ECO:0000313" key="19">
    <source>
        <dbReference type="Proteomes" id="UP000098894"/>
    </source>
</evidence>
<sequence length="248" mass="27827">MPQTYGEILNEFGNFVLDDDALNDLEGLFAYQGFDPVRMLKRMAEKDMEGWKDDAKVIIVFALTRGNKMRKAMAKMSDEGKTKLTALKQKYGLKENPESRDDITPTRVAAALPTWTVRAAKALKNSLPMGPDNVLTLAKLPIPAEMCCAAFASVIPTTLLAEAVIDQLVQAFYVWQFYFTQMINPNMRGKNKETVQKAFETAVKAAMTSTNYPDTQRIDFLKKIGILTKTNELRKDIVALAEFWNALA</sequence>
<evidence type="ECO:0000256" key="14">
    <source>
        <dbReference type="ARBA" id="ARBA00023200"/>
    </source>
</evidence>
<evidence type="ECO:0000256" key="2">
    <source>
        <dbReference type="ARBA" id="ARBA00004147"/>
    </source>
</evidence>
<dbReference type="GO" id="GO:1990904">
    <property type="term" value="C:ribonucleoprotein complex"/>
    <property type="evidence" value="ECO:0007669"/>
    <property type="project" value="UniProtKB-KW"/>
</dbReference>
<evidence type="ECO:0000256" key="16">
    <source>
        <dbReference type="ARBA" id="ARBA00033344"/>
    </source>
</evidence>
<dbReference type="PIRSF" id="PIRSF003953">
    <property type="entry name" value="N_PhelboV"/>
    <property type="match status" value="1"/>
</dbReference>
<reference evidence="18 19" key="1">
    <citation type="journal article" date="2014" name="J. Virol.">
        <title>Comprehensive Molecular Detection of Tick-Borne Phleboviruses Leads to the Retrospective Identification of Taxonomically Unassigned Bunyaviruses and the Discovery of a Novel Member of the Genus Phlebovirus.</title>
        <authorList>
            <person name="Matsuno K."/>
            <person name="Weisend C."/>
            <person name="Kajihara M."/>
            <person name="Matysiak C."/>
            <person name="Williamson B.N."/>
            <person name="Simuunza M."/>
            <person name="Mweene A.S."/>
            <person name="Takada A."/>
            <person name="Tesh R.B."/>
            <person name="Ebihara H."/>
        </authorList>
    </citation>
    <scope>NUCLEOTIDE SEQUENCE [LARGE SCALE GENOMIC DNA]</scope>
    <source>
        <strain evidence="18">LEIV3641A</strain>
    </source>
</reference>
<comment type="subunit">
    <text evidence="17">Homodimer. Homohexamer; ring-shaped, necessary to form the nucleocapsid. Homopentamers; opened pentamers in solution. Binds to viral genomic RNA. Interacts with glycoprotein Gn; this interaction allows packaging of nucleocapsids into virions.</text>
</comment>
<evidence type="ECO:0000256" key="7">
    <source>
        <dbReference type="ARBA" id="ARBA00014389"/>
    </source>
</evidence>
<evidence type="ECO:0000256" key="6">
    <source>
        <dbReference type="ARBA" id="ARBA00005299"/>
    </source>
</evidence>
<keyword evidence="14" id="KW-1035">Host cytoplasm</keyword>
<keyword evidence="15" id="KW-0687">Ribonucleoprotein</keyword>
<keyword evidence="19" id="KW-1185">Reference proteome</keyword>
<evidence type="ECO:0000256" key="5">
    <source>
        <dbReference type="ARBA" id="ARBA00004452"/>
    </source>
</evidence>
<evidence type="ECO:0000256" key="1">
    <source>
        <dbReference type="ARBA" id="ARBA00004136"/>
    </source>
</evidence>
<comment type="subcellular location">
    <subcellularLocation>
        <location evidence="1">Host Golgi apparatus</location>
    </subcellularLocation>
    <subcellularLocation>
        <location evidence="3">Host cytoplasm</location>
    </subcellularLocation>
    <subcellularLocation>
        <location evidence="5">Host endoplasmic reticulum-Golgi intermediate compartment</location>
    </subcellularLocation>
    <subcellularLocation>
        <location evidence="2">Host nucleus</location>
    </subcellularLocation>
    <subcellularLocation>
        <location evidence="4">Virion</location>
    </subcellularLocation>
</comment>
<dbReference type="InterPro" id="IPR015971">
    <property type="entry name" value="Nucleocapsid_Phlebovirus"/>
</dbReference>
<dbReference type="EMBL" id="KM114254">
    <property type="protein sequence ID" value="AIU95035.1"/>
    <property type="molecule type" value="Genomic_RNA"/>
</dbReference>
<keyword evidence="9" id="KW-1048">Host nucleus</keyword>
<dbReference type="Proteomes" id="UP000098894">
    <property type="component" value="Genome"/>
</dbReference>
<dbReference type="GO" id="GO:0019013">
    <property type="term" value="C:viral nucleocapsid"/>
    <property type="evidence" value="ECO:0007669"/>
    <property type="project" value="UniProtKB-KW"/>
</dbReference>
<evidence type="ECO:0000256" key="15">
    <source>
        <dbReference type="ARBA" id="ARBA00023274"/>
    </source>
</evidence>
<evidence type="ECO:0000256" key="4">
    <source>
        <dbReference type="ARBA" id="ARBA00004328"/>
    </source>
</evidence>
<name>A0A097SRX1_9VIRU</name>
<dbReference type="GO" id="GO:0044172">
    <property type="term" value="C:host cell endoplasmic reticulum-Golgi intermediate compartment"/>
    <property type="evidence" value="ECO:0007669"/>
    <property type="project" value="UniProtKB-SubCell"/>
</dbReference>
<evidence type="ECO:0000256" key="11">
    <source>
        <dbReference type="ARBA" id="ARBA00022844"/>
    </source>
</evidence>
<organism evidence="18 19">
    <name type="scientific">Kismaayo virus</name>
    <dbReference type="NCBI Taxonomy" id="2847813"/>
    <lineage>
        <taxon>Viruses</taxon>
        <taxon>Riboviria</taxon>
        <taxon>Orthornavirae</taxon>
        <taxon>Negarnaviricota</taxon>
        <taxon>Polyploviricotina</taxon>
        <taxon>Bunyaviricetes</taxon>
        <taxon>Hareavirales</taxon>
        <taxon>Phenuiviridae</taxon>
        <taxon>Bandavirus</taxon>
        <taxon>Bandavirus kismaayoense</taxon>
    </lineage>
</organism>
<keyword evidence="11" id="KW-0946">Virion</keyword>
<evidence type="ECO:0000256" key="3">
    <source>
        <dbReference type="ARBA" id="ARBA00004192"/>
    </source>
</evidence>